<dbReference type="HOGENOM" id="CLU_042440_0_0_1"/>
<evidence type="ECO:0000313" key="2">
    <source>
        <dbReference type="Proteomes" id="UP000007431"/>
    </source>
</evidence>
<dbReference type="AlphaFoldDB" id="D8QDF9"/>
<dbReference type="InParanoid" id="D8QDF9"/>
<accession>D8QDF9</accession>
<keyword evidence="2" id="KW-1185">Reference proteome</keyword>
<dbReference type="Proteomes" id="UP000007431">
    <property type="component" value="Unassembled WGS sequence"/>
</dbReference>
<name>D8QDF9_SCHCM</name>
<protein>
    <recommendedName>
        <fullName evidence="3">F-box domain-containing protein</fullName>
    </recommendedName>
</protein>
<reference evidence="1 2" key="1">
    <citation type="journal article" date="2010" name="Nat. Biotechnol.">
        <title>Genome sequence of the model mushroom Schizophyllum commune.</title>
        <authorList>
            <person name="Ohm R.A."/>
            <person name="de Jong J.F."/>
            <person name="Lugones L.G."/>
            <person name="Aerts A."/>
            <person name="Kothe E."/>
            <person name="Stajich J.E."/>
            <person name="de Vries R.P."/>
            <person name="Record E."/>
            <person name="Levasseur A."/>
            <person name="Baker S.E."/>
            <person name="Bartholomew K.A."/>
            <person name="Coutinho P.M."/>
            <person name="Erdmann S."/>
            <person name="Fowler T.J."/>
            <person name="Gathman A.C."/>
            <person name="Lombard V."/>
            <person name="Henrissat B."/>
            <person name="Knabe N."/>
            <person name="Kuees U."/>
            <person name="Lilly W.W."/>
            <person name="Lindquist E."/>
            <person name="Lucas S."/>
            <person name="Magnuson J.K."/>
            <person name="Piumi F."/>
            <person name="Raudaskoski M."/>
            <person name="Salamov A."/>
            <person name="Schmutz J."/>
            <person name="Schwarze F.W.M.R."/>
            <person name="vanKuyk P.A."/>
            <person name="Horton J.S."/>
            <person name="Grigoriev I.V."/>
            <person name="Woesten H.A.B."/>
        </authorList>
    </citation>
    <scope>NUCLEOTIDE SEQUENCE [LARGE SCALE GENOMIC DNA]</scope>
    <source>
        <strain evidence="2">H4-8 / FGSC 9210</strain>
    </source>
</reference>
<dbReference type="eggNOG" id="ENOG502RMYG">
    <property type="taxonomic scope" value="Eukaryota"/>
</dbReference>
<evidence type="ECO:0000313" key="1">
    <source>
        <dbReference type="EMBL" id="EFI93981.1"/>
    </source>
</evidence>
<gene>
    <name evidence="1" type="ORF">SCHCODRAFT_111899</name>
</gene>
<dbReference type="VEuPathDB" id="FungiDB:SCHCODRAFT_02588218"/>
<evidence type="ECO:0008006" key="3">
    <source>
        <dbReference type="Google" id="ProtNLM"/>
    </source>
</evidence>
<dbReference type="RefSeq" id="XP_003028884.1">
    <property type="nucleotide sequence ID" value="XM_003028838.1"/>
</dbReference>
<dbReference type="GeneID" id="9590376"/>
<organism evidence="2">
    <name type="scientific">Schizophyllum commune (strain H4-8 / FGSC 9210)</name>
    <name type="common">Split gill fungus</name>
    <dbReference type="NCBI Taxonomy" id="578458"/>
    <lineage>
        <taxon>Eukaryota</taxon>
        <taxon>Fungi</taxon>
        <taxon>Dikarya</taxon>
        <taxon>Basidiomycota</taxon>
        <taxon>Agaricomycotina</taxon>
        <taxon>Agaricomycetes</taxon>
        <taxon>Agaricomycetidae</taxon>
        <taxon>Agaricales</taxon>
        <taxon>Schizophyllaceae</taxon>
        <taxon>Schizophyllum</taxon>
    </lineage>
</organism>
<proteinExistence type="predicted"/>
<sequence>MDRYIASCRASLAARIHDLPAELLEMVFLEVCSQQLDLPPVYHKRIRRNSCPALEISWVCSRWRAVALASTALWAPSRLVVDLGRYEKLMSRASPALVKEKCNNLLQCYLQRSGSRSIDAYILDKLRDVYTCEQTVGDIVDLVCSSISRWRLFVAPNYVVCRISAAVQTARPLLLRAARVSNDVMPDFDFDLDLDLSNVPKFNYWHGPLASVAGGKLSLPWQQLTHIDSDDYMSIGTFMQIMPLCQALVELRASISSNETSDPLPAKQAVSLPQLRDVSLTFEDYNILAYTFSVLTTQTLAVLSVFGSLREREYEPDYPPYTHRRSMVDLPHWPVDEFSGWLRRSGNSLKSLTIEGFSMPRRSLVDALELLPELTSLSLFLLTISDLLSPTYAIDDDMLLRMTACDGELPSLLPQLTDLEIRGIGASNEALAIAMIKSRRDPPFKDVLIHIMWRCISMKQDGELVVTGSR</sequence>
<dbReference type="KEGG" id="scm:SCHCO_02588218"/>
<dbReference type="EMBL" id="GL377310">
    <property type="protein sequence ID" value="EFI93981.1"/>
    <property type="molecule type" value="Genomic_DNA"/>
</dbReference>
<dbReference type="OrthoDB" id="2913301at2759"/>
<feature type="non-terminal residue" evidence="1">
    <location>
        <position position="470"/>
    </location>
</feature>